<dbReference type="EMBL" id="CP015005">
    <property type="protein sequence ID" value="AMS43884.1"/>
    <property type="molecule type" value="Genomic_DNA"/>
</dbReference>
<dbReference type="RefSeq" id="WP_169808359.1">
    <property type="nucleotide sequence ID" value="NZ_CP015005.1"/>
</dbReference>
<keyword evidence="5" id="KW-1185">Reference proteome</keyword>
<organism evidence="2 4">
    <name type="scientific">Aminobacter aminovorans</name>
    <name type="common">Chelatobacter heintzii</name>
    <dbReference type="NCBI Taxonomy" id="83263"/>
    <lineage>
        <taxon>Bacteria</taxon>
        <taxon>Pseudomonadati</taxon>
        <taxon>Pseudomonadota</taxon>
        <taxon>Alphaproteobacteria</taxon>
        <taxon>Hyphomicrobiales</taxon>
        <taxon>Phyllobacteriaceae</taxon>
        <taxon>Aminobacter</taxon>
    </lineage>
</organism>
<dbReference type="InterPro" id="IPR017508">
    <property type="entry name" value="HipA_N1"/>
</dbReference>
<gene>
    <name evidence="2" type="ORF">AA2016_4975</name>
    <name evidence="3" type="ORF">FHS67_003619</name>
</gene>
<accession>A0AAC8YTD2</accession>
<dbReference type="EMBL" id="JACICB010000013">
    <property type="protein sequence ID" value="MBB3707288.1"/>
    <property type="molecule type" value="Genomic_DNA"/>
</dbReference>
<feature type="domain" description="HipA N-terminal subdomain 1" evidence="1">
    <location>
        <begin position="7"/>
        <end position="103"/>
    </location>
</feature>
<reference evidence="2 4" key="1">
    <citation type="submission" date="2016-03" db="EMBL/GenBank/DDBJ databases">
        <title>Complete genome of Aminobacter aminovorans KCTC 2477.</title>
        <authorList>
            <person name="Kim K.M."/>
        </authorList>
    </citation>
    <scope>NUCLEOTIDE SEQUENCE [LARGE SCALE GENOMIC DNA]</scope>
    <source>
        <strain evidence="2 4">KCTC 2477</strain>
    </source>
</reference>
<sequence length="108" mass="11789">MDPLALDVRLDGFDDPVGVFVRDERGAVAFGYNRNYLAKSDAIPLSLSLPLVGAPYPDVAARAFFDNLLQERDDLVGFARRVILAGPADQTKAQLERISAIGTKLWQG</sequence>
<evidence type="ECO:0000259" key="1">
    <source>
        <dbReference type="Pfam" id="PF13657"/>
    </source>
</evidence>
<evidence type="ECO:0000313" key="2">
    <source>
        <dbReference type="EMBL" id="AMS43884.1"/>
    </source>
</evidence>
<dbReference type="AlphaFoldDB" id="A0AAC8YTD2"/>
<dbReference type="Pfam" id="PF13657">
    <property type="entry name" value="Couple_hipA"/>
    <property type="match status" value="1"/>
</dbReference>
<reference evidence="3 5" key="2">
    <citation type="submission" date="2020-08" db="EMBL/GenBank/DDBJ databases">
        <title>Genomic Encyclopedia of Type Strains, Phase IV (KMG-IV): sequencing the most valuable type-strain genomes for metagenomic binning, comparative biology and taxonomic classification.</title>
        <authorList>
            <person name="Goeker M."/>
        </authorList>
    </citation>
    <scope>NUCLEOTIDE SEQUENCE [LARGE SCALE GENOMIC DNA]</scope>
    <source>
        <strain evidence="3 5">DSM 10368</strain>
    </source>
</reference>
<name>A0AAC8YTD2_AMIAI</name>
<dbReference type="KEGG" id="aak:AA2016_4975"/>
<dbReference type="Proteomes" id="UP000577697">
    <property type="component" value="Unassembled WGS sequence"/>
</dbReference>
<evidence type="ECO:0000313" key="5">
    <source>
        <dbReference type="Proteomes" id="UP000577697"/>
    </source>
</evidence>
<evidence type="ECO:0000313" key="4">
    <source>
        <dbReference type="Proteomes" id="UP000075755"/>
    </source>
</evidence>
<evidence type="ECO:0000313" key="3">
    <source>
        <dbReference type="EMBL" id="MBB3707288.1"/>
    </source>
</evidence>
<dbReference type="NCBIfam" id="TIGR03071">
    <property type="entry name" value="couple_hipA"/>
    <property type="match status" value="1"/>
</dbReference>
<protein>
    <submittedName>
        <fullName evidence="3">HipA-like protein</fullName>
    </submittedName>
</protein>
<proteinExistence type="predicted"/>
<dbReference type="Proteomes" id="UP000075755">
    <property type="component" value="Chromosome"/>
</dbReference>